<organism evidence="2 3">
    <name type="scientific">Pseudofrankia inefficax (strain DSM 45817 / CECT 9037 / DDB 130130 / EuI1c)</name>
    <name type="common">Frankia inefficax</name>
    <dbReference type="NCBI Taxonomy" id="298654"/>
    <lineage>
        <taxon>Bacteria</taxon>
        <taxon>Bacillati</taxon>
        <taxon>Actinomycetota</taxon>
        <taxon>Actinomycetes</taxon>
        <taxon>Frankiales</taxon>
        <taxon>Frankiaceae</taxon>
        <taxon>Pseudofrankia</taxon>
    </lineage>
</organism>
<dbReference type="SMART" id="SM00460">
    <property type="entry name" value="TGc"/>
    <property type="match status" value="1"/>
</dbReference>
<dbReference type="PANTHER" id="PTHR33490">
    <property type="entry name" value="BLR5614 PROTEIN-RELATED"/>
    <property type="match status" value="1"/>
</dbReference>
<dbReference type="KEGG" id="fri:FraEuI1c_1040"/>
<dbReference type="InterPro" id="IPR038765">
    <property type="entry name" value="Papain-like_cys_pep_sf"/>
</dbReference>
<protein>
    <submittedName>
        <fullName evidence="2">Transglutaminase domain-containing protein</fullName>
    </submittedName>
</protein>
<dbReference type="InterPro" id="IPR013589">
    <property type="entry name" value="Bac_transglu_N"/>
</dbReference>
<dbReference type="InterPro" id="IPR002931">
    <property type="entry name" value="Transglutaminase-like"/>
</dbReference>
<dbReference type="STRING" id="298654.FraEuI1c_1040"/>
<sequence>MVGVSFLGWSGRLAGSRAGGSCAAPVGPASTEGTGASAVQDLLPRPRPALATAAPPTAAASATAATAAVWSAEPLAVDEARLAAASLVTYRIRQRLRYTYDGPAHDLVHRLVVLPPNRHGDQTSRHGELTVSAPAARVSWERGPDGLRAATVTLDEVPGVLDFEAAAIVERGPAVTWPELPASSLTGRRLLAATALTAPDETLLAVASRLAGPDPLTTARRCCAWVFENIAYLPGSTTVGTTAAQAVAGGAGVCQDQAHVMIALCRAAGLPARYVLGHLVGDGASHAWVEVVLPDGWAPPAPGRSRGPSGPSTAGGAGAAAVALDPCHNRLADRRYVTIATGRDYHDVMPTSGVYRGSGRGLLAASQRVEIVGLEA</sequence>
<dbReference type="AlphaFoldDB" id="E3IYX5"/>
<dbReference type="EMBL" id="CP002299">
    <property type="protein sequence ID" value="ADP79113.1"/>
    <property type="molecule type" value="Genomic_DNA"/>
</dbReference>
<feature type="domain" description="Transglutaminase-like" evidence="1">
    <location>
        <begin position="246"/>
        <end position="302"/>
    </location>
</feature>
<dbReference type="PANTHER" id="PTHR33490:SF6">
    <property type="entry name" value="SLL1049 PROTEIN"/>
    <property type="match status" value="1"/>
</dbReference>
<dbReference type="Proteomes" id="UP000002484">
    <property type="component" value="Chromosome"/>
</dbReference>
<dbReference type="SUPFAM" id="SSF54001">
    <property type="entry name" value="Cysteine proteinases"/>
    <property type="match status" value="1"/>
</dbReference>
<dbReference type="Pfam" id="PF08379">
    <property type="entry name" value="Bact_transglu_N"/>
    <property type="match status" value="1"/>
</dbReference>
<keyword evidence="3" id="KW-1185">Reference proteome</keyword>
<dbReference type="eggNOG" id="COG1305">
    <property type="taxonomic scope" value="Bacteria"/>
</dbReference>
<proteinExistence type="predicted"/>
<dbReference type="InParanoid" id="E3IYX5"/>
<dbReference type="Pfam" id="PF01841">
    <property type="entry name" value="Transglut_core"/>
    <property type="match status" value="1"/>
</dbReference>
<evidence type="ECO:0000259" key="1">
    <source>
        <dbReference type="SMART" id="SM00460"/>
    </source>
</evidence>
<evidence type="ECO:0000313" key="2">
    <source>
        <dbReference type="EMBL" id="ADP79113.1"/>
    </source>
</evidence>
<gene>
    <name evidence="2" type="ordered locus">FraEuI1c_1040</name>
</gene>
<name>E3IYX5_PSEI1</name>
<reference evidence="2 3" key="1">
    <citation type="submission" date="2010-10" db="EMBL/GenBank/DDBJ databases">
        <title>Complete sequence of Frankia sp. EuI1c.</title>
        <authorList>
            <consortium name="US DOE Joint Genome Institute"/>
            <person name="Lucas S."/>
            <person name="Copeland A."/>
            <person name="Lapidus A."/>
            <person name="Cheng J.-F."/>
            <person name="Bruce D."/>
            <person name="Goodwin L."/>
            <person name="Pitluck S."/>
            <person name="Chertkov O."/>
            <person name="Detter J.C."/>
            <person name="Han C."/>
            <person name="Tapia R."/>
            <person name="Land M."/>
            <person name="Hauser L."/>
            <person name="Jeffries C."/>
            <person name="Kyrpides N."/>
            <person name="Ivanova N."/>
            <person name="Mikhailova N."/>
            <person name="Beauchemin N."/>
            <person name="Sen A."/>
            <person name="Sur S.A."/>
            <person name="Gtari M."/>
            <person name="Wall L."/>
            <person name="Tisa L."/>
            <person name="Woyke T."/>
        </authorList>
    </citation>
    <scope>NUCLEOTIDE SEQUENCE [LARGE SCALE GENOMIC DNA]</scope>
    <source>
        <strain evidence="3">DSM 45817 / CECT 9037 / EuI1c</strain>
    </source>
</reference>
<accession>E3IYX5</accession>
<dbReference type="HOGENOM" id="CLU_008973_1_1_11"/>
<evidence type="ECO:0000313" key="3">
    <source>
        <dbReference type="Proteomes" id="UP000002484"/>
    </source>
</evidence>
<dbReference type="Gene3D" id="3.10.620.30">
    <property type="match status" value="1"/>
</dbReference>